<dbReference type="AlphaFoldDB" id="A0A9D2FKE1"/>
<evidence type="ECO:0000313" key="2">
    <source>
        <dbReference type="Proteomes" id="UP000824105"/>
    </source>
</evidence>
<protein>
    <submittedName>
        <fullName evidence="1">Carbohydrate-binding protein</fullName>
    </submittedName>
</protein>
<organism evidence="1 2">
    <name type="scientific">Candidatus Gemmiger avistercoris</name>
    <dbReference type="NCBI Taxonomy" id="2838606"/>
    <lineage>
        <taxon>Bacteria</taxon>
        <taxon>Bacillati</taxon>
        <taxon>Bacillota</taxon>
        <taxon>Clostridia</taxon>
        <taxon>Eubacteriales</taxon>
        <taxon>Gemmiger</taxon>
    </lineage>
</organism>
<dbReference type="EMBL" id="DXBF01000038">
    <property type="protein sequence ID" value="HIZ62005.1"/>
    <property type="molecule type" value="Genomic_DNA"/>
</dbReference>
<gene>
    <name evidence="1" type="ORF">H9724_04455</name>
</gene>
<dbReference type="SUPFAM" id="SSF49785">
    <property type="entry name" value="Galactose-binding domain-like"/>
    <property type="match status" value="1"/>
</dbReference>
<evidence type="ECO:0000313" key="1">
    <source>
        <dbReference type="EMBL" id="HIZ62005.1"/>
    </source>
</evidence>
<reference evidence="1" key="2">
    <citation type="submission" date="2021-04" db="EMBL/GenBank/DDBJ databases">
        <authorList>
            <person name="Gilroy R."/>
        </authorList>
    </citation>
    <scope>NUCLEOTIDE SEQUENCE</scope>
    <source>
        <strain evidence="1">CHK188-11489</strain>
    </source>
</reference>
<reference evidence="1" key="1">
    <citation type="journal article" date="2021" name="PeerJ">
        <title>Extensive microbial diversity within the chicken gut microbiome revealed by metagenomics and culture.</title>
        <authorList>
            <person name="Gilroy R."/>
            <person name="Ravi A."/>
            <person name="Getino M."/>
            <person name="Pursley I."/>
            <person name="Horton D.L."/>
            <person name="Alikhan N.F."/>
            <person name="Baker D."/>
            <person name="Gharbi K."/>
            <person name="Hall N."/>
            <person name="Watson M."/>
            <person name="Adriaenssens E.M."/>
            <person name="Foster-Nyarko E."/>
            <person name="Jarju S."/>
            <person name="Secka A."/>
            <person name="Antonio M."/>
            <person name="Oren A."/>
            <person name="Chaudhuri R.R."/>
            <person name="La Ragione R."/>
            <person name="Hildebrand F."/>
            <person name="Pallen M.J."/>
        </authorList>
    </citation>
    <scope>NUCLEOTIDE SEQUENCE</scope>
    <source>
        <strain evidence="1">CHK188-11489</strain>
    </source>
</reference>
<dbReference type="Proteomes" id="UP000824105">
    <property type="component" value="Unassembled WGS sequence"/>
</dbReference>
<accession>A0A9D2FKE1</accession>
<sequence length="266" mass="29791">METIKLKVLDKAGHTRMTCEAAEAVSLVYTSAYQPGDRIALEILTPGRYCVIQFEDTMPAALVYVEKREINFHIPFGEQAITYSPKSFVGDRHVIRARLATGEEVAARRNLAFNPYDEHGDTGFYPHASANVETRGEAVFAARNAIDGVFENNSHGEYPYQSWGINRDPNAALTLAFGRPVTLDEIRLTLRADYPHDNYWTQATLEFSDGSREVMPLTGSRTPQRLQFAPKTVEWLVLKELIRAEGPSPFPALTQIEAWGVEADRA</sequence>
<dbReference type="Gene3D" id="2.60.120.260">
    <property type="entry name" value="Galactose-binding domain-like"/>
    <property type="match status" value="1"/>
</dbReference>
<comment type="caution">
    <text evidence="1">The sequence shown here is derived from an EMBL/GenBank/DDBJ whole genome shotgun (WGS) entry which is preliminary data.</text>
</comment>
<dbReference type="InterPro" id="IPR008979">
    <property type="entry name" value="Galactose-bd-like_sf"/>
</dbReference>
<name>A0A9D2FKE1_9FIRM</name>
<proteinExistence type="predicted"/>